<reference evidence="1" key="1">
    <citation type="submission" date="2024-07" db="EMBL/GenBank/DDBJ databases">
        <authorList>
            <person name="Yu S.T."/>
        </authorList>
    </citation>
    <scope>NUCLEOTIDE SEQUENCE</scope>
    <source>
        <strain evidence="1">Y1</strain>
    </source>
</reference>
<dbReference type="AlphaFoldDB" id="A0AB39TWN4"/>
<accession>A0AB39TWN4</accession>
<dbReference type="RefSeq" id="WP_369185827.1">
    <property type="nucleotide sequence ID" value="NZ_CP163445.1"/>
</dbReference>
<protein>
    <recommendedName>
        <fullName evidence="2">DNA primase/polymerase bifunctional N-terminal domain-containing protein</fullName>
    </recommendedName>
</protein>
<evidence type="ECO:0008006" key="2">
    <source>
        <dbReference type="Google" id="ProtNLM"/>
    </source>
</evidence>
<name>A0AB39TWN4_9ACTN</name>
<dbReference type="EMBL" id="CP163445">
    <property type="protein sequence ID" value="XDQ83785.1"/>
    <property type="molecule type" value="Genomic_DNA"/>
</dbReference>
<evidence type="ECO:0000313" key="1">
    <source>
        <dbReference type="EMBL" id="XDQ83785.1"/>
    </source>
</evidence>
<proteinExistence type="predicted"/>
<sequence length="166" mass="17214">MRGHLVTGAEREAGVRQWLLTSLPGADRPDAAADWETRGVTVLPTGTLFSAVRLPADVAAKAAGSTDWAAIDRYLSSALDGPVICTREGGAYVALVPPSAARTWSVSGVVFLGRGSVVAVPAPGLVRDHSPGAYWSVPMESPGVLCLADDVAHVATRGLQWGGDRV</sequence>
<organism evidence="1">
    <name type="scientific">Streptomyces sp. Y1</name>
    <dbReference type="NCBI Taxonomy" id="3238634"/>
    <lineage>
        <taxon>Bacteria</taxon>
        <taxon>Bacillati</taxon>
        <taxon>Actinomycetota</taxon>
        <taxon>Actinomycetes</taxon>
        <taxon>Kitasatosporales</taxon>
        <taxon>Streptomycetaceae</taxon>
        <taxon>Streptomyces</taxon>
    </lineage>
</organism>
<gene>
    <name evidence="1" type="ORF">AB2U05_37405</name>
</gene>